<evidence type="ECO:0000259" key="13">
    <source>
        <dbReference type="PROSITE" id="PS50268"/>
    </source>
</evidence>
<evidence type="ECO:0000256" key="1">
    <source>
        <dbReference type="ARBA" id="ARBA00004251"/>
    </source>
</evidence>
<dbReference type="GO" id="GO:0000902">
    <property type="term" value="P:cell morphogenesis"/>
    <property type="evidence" value="ECO:0007669"/>
    <property type="project" value="TreeGrafter"/>
</dbReference>
<dbReference type="InterPro" id="IPR027397">
    <property type="entry name" value="Catenin-bd_sf"/>
</dbReference>
<dbReference type="FunFam" id="2.60.40.60:FF:000009">
    <property type="entry name" value="Cadherin 24"/>
    <property type="match status" value="1"/>
</dbReference>
<evidence type="ECO:0000256" key="11">
    <source>
        <dbReference type="SAM" id="MobiDB-lite"/>
    </source>
</evidence>
<proteinExistence type="predicted"/>
<evidence type="ECO:0000256" key="7">
    <source>
        <dbReference type="ARBA" id="ARBA00023136"/>
    </source>
</evidence>
<dbReference type="InterPro" id="IPR015919">
    <property type="entry name" value="Cadherin-like_sf"/>
</dbReference>
<dbReference type="Gene3D" id="2.60.40.60">
    <property type="entry name" value="Cadherins"/>
    <property type="match status" value="5"/>
</dbReference>
<feature type="domain" description="Cadherin" evidence="13">
    <location>
        <begin position="107"/>
        <end position="187"/>
    </location>
</feature>
<comment type="caution">
    <text evidence="14">The sequence shown here is derived from an EMBL/GenBank/DDBJ whole genome shotgun (WGS) entry which is preliminary data.</text>
</comment>
<dbReference type="SMART" id="SM00112">
    <property type="entry name" value="CA"/>
    <property type="match status" value="5"/>
</dbReference>
<dbReference type="GO" id="GO:0016339">
    <property type="term" value="P:calcium-dependent cell-cell adhesion via plasma membrane cell adhesion molecules"/>
    <property type="evidence" value="ECO:0007669"/>
    <property type="project" value="TreeGrafter"/>
</dbReference>
<dbReference type="InterPro" id="IPR002126">
    <property type="entry name" value="Cadherin-like_dom"/>
</dbReference>
<sequence length="1155" mass="127394">MNRKKISYLTNGEVEGVIYAHSQVPSSGEEYALQPKLHLETGVGDVLPERTRGRTKWVTESGDGRSEPYLPRAEPRSRCRRSWLWNQFFVIEEYRGPEPVLIGRLHTDMDRGDGHTKYMLEGEGVGSVFVIDGNTGNIHVTKSLDREEKDQYRLVATATDRQTGRALEPSSEFIIRVQDINDNPPVFLDEPYVAMVPEMANIGTSIIQVTARDADDPTYGNSARLVYAITQGQDYFSVDPQTGVLRTAVPDMDRETRDEYLVVLQAKDMGGHLGGLSGTTTITVKLSDVNDNPPHFRRSAWSFSISELAAPGVEVGRLTASDPDLGENAQLEFTILDTEEAETFNISGRDQEAVIVLNKLLDYETRSSYTFSVEVANPIVDARYLRKGPFKDQATVRVMVLNADEPPRFSQARYHLDVSENCPPVCSVGRVFAVDPDTGQSTNIRYSIDPQSDPEALFRIASDTGFISTVMELDREQEQWHNITVIATQRDNPNLVSRVVVAIETLDQNDNAPELDRQYTTSVCDSSAPGQVVQVLRAIDRDHGGQDTPIHFSIPPESSSALNLSIRETGGVTASLVLQSALEPLPGFSTSSLTLYVPVVLRDGASGLTNTGTVTVTICPCLRGGMQTEDRGRQRDRRWERHMVCLPMPSTSPSLIFSLVTLLAMLACVTTLLVVCALSLSLRHQKRDSHSPFEEDDVRENIISYDDEGGGEADTAAFDITALQSMHRIQHMHNNRNIWYTQQNPPRARTYSWSRNPRPGLDPQQRPGSAPLYGRLCYGVHTLPVLRDYPVGPLEAGLQLTQLTHGLSGGHIGNSLVIPNQSTFEPLRRSPETSTASYDAEHMLAKSKITDRNGGSEANAADTNESQDQAKINPQTETESTPANNAANLTHCDPTESSCQSHTSSSSNQQEGRPGSSQTQISTGATSCTLDDIDTDSSIPSVSEQNYSNGGEINSVNPVYLKGDTYSIVGSLNPNSRGTCMNGTSGGGLYPAGVQLLNMCRLQRKEQPLPLPGGMFGDSRGWACGAEPARAEAANPQPLRMEELLNIRLDQVTFDLSQPPYDSLQTYEFEGRDSRAESLSSLESDGEKDDGRVVGGMEELNQKFQRLVEIIREREKEKEKEKEGEGGETAEATLTLDETHKQNEDKEKEQQRWDF</sequence>
<dbReference type="GO" id="GO:0016477">
    <property type="term" value="P:cell migration"/>
    <property type="evidence" value="ECO:0007669"/>
    <property type="project" value="TreeGrafter"/>
</dbReference>
<feature type="compositionally biased region" description="Polar residues" evidence="11">
    <location>
        <begin position="915"/>
        <end position="929"/>
    </location>
</feature>
<dbReference type="Proteomes" id="UP000295070">
    <property type="component" value="Chromosome 9"/>
</dbReference>
<evidence type="ECO:0000256" key="2">
    <source>
        <dbReference type="ARBA" id="ARBA00022692"/>
    </source>
</evidence>
<evidence type="ECO:0000256" key="10">
    <source>
        <dbReference type="RuleBase" id="RU004357"/>
    </source>
</evidence>
<dbReference type="STRING" id="8167.A0A484CYP7"/>
<evidence type="ECO:0000256" key="9">
    <source>
        <dbReference type="RuleBase" id="RU003318"/>
    </source>
</evidence>
<dbReference type="PRINTS" id="PR00205">
    <property type="entry name" value="CADHERIN"/>
</dbReference>
<reference evidence="14 15" key="1">
    <citation type="submission" date="2019-01" db="EMBL/GenBank/DDBJ databases">
        <title>A chromosome-scale genome assembly of the yellow perch, Perca flavescens.</title>
        <authorList>
            <person name="Feron R."/>
            <person name="Morvezen R."/>
            <person name="Bestin A."/>
            <person name="Haffray P."/>
            <person name="Klopp C."/>
            <person name="Zahm M."/>
            <person name="Cabau C."/>
            <person name="Roques C."/>
            <person name="Donnadieu C."/>
            <person name="Bouchez O."/>
            <person name="Christie M."/>
            <person name="Larson W."/>
            <person name="Guiguen Y."/>
        </authorList>
    </citation>
    <scope>NUCLEOTIDE SEQUENCE [LARGE SCALE GENOMIC DNA]</scope>
    <source>
        <strain evidence="14">YP-PL-M2</strain>
        <tissue evidence="14">Blood</tissue>
    </source>
</reference>
<evidence type="ECO:0000313" key="15">
    <source>
        <dbReference type="Proteomes" id="UP000295070"/>
    </source>
</evidence>
<keyword evidence="3" id="KW-0677">Repeat</keyword>
<keyword evidence="7 12" id="KW-0472">Membrane</keyword>
<dbReference type="FunFam" id="2.60.40.60:FF:000373">
    <property type="entry name" value="Ventral neural cadherin"/>
    <property type="match status" value="1"/>
</dbReference>
<dbReference type="GO" id="GO:0007156">
    <property type="term" value="P:homophilic cell adhesion via plasma membrane adhesion molecules"/>
    <property type="evidence" value="ECO:0007669"/>
    <property type="project" value="InterPro"/>
</dbReference>
<dbReference type="GO" id="GO:0008013">
    <property type="term" value="F:beta-catenin binding"/>
    <property type="evidence" value="ECO:0007669"/>
    <property type="project" value="TreeGrafter"/>
</dbReference>
<dbReference type="PANTHER" id="PTHR24027">
    <property type="entry name" value="CADHERIN-23"/>
    <property type="match status" value="1"/>
</dbReference>
<feature type="compositionally biased region" description="Polar residues" evidence="11">
    <location>
        <begin position="861"/>
        <end position="888"/>
    </location>
</feature>
<dbReference type="Gene3D" id="4.10.900.10">
    <property type="entry name" value="TCF3-CBD (Catenin binding domain)"/>
    <property type="match status" value="1"/>
</dbReference>
<keyword evidence="15" id="KW-1185">Reference proteome</keyword>
<dbReference type="GO" id="GO:0005912">
    <property type="term" value="C:adherens junction"/>
    <property type="evidence" value="ECO:0007669"/>
    <property type="project" value="TreeGrafter"/>
</dbReference>
<dbReference type="GO" id="GO:0016342">
    <property type="term" value="C:catenin complex"/>
    <property type="evidence" value="ECO:0007669"/>
    <property type="project" value="TreeGrafter"/>
</dbReference>
<dbReference type="GO" id="GO:0002009">
    <property type="term" value="P:morphogenesis of an epithelium"/>
    <property type="evidence" value="ECO:0007669"/>
    <property type="project" value="UniProtKB-ARBA"/>
</dbReference>
<feature type="domain" description="Cadherin" evidence="13">
    <location>
        <begin position="188"/>
        <end position="296"/>
    </location>
</feature>
<evidence type="ECO:0000256" key="6">
    <source>
        <dbReference type="ARBA" id="ARBA00022989"/>
    </source>
</evidence>
<feature type="compositionally biased region" description="Basic and acidic residues" evidence="11">
    <location>
        <begin position="1114"/>
        <end position="1125"/>
    </location>
</feature>
<dbReference type="FunFam" id="2.60.40.60:FF:000200">
    <property type="entry name" value="Cadherin 24, type 2b"/>
    <property type="match status" value="1"/>
</dbReference>
<feature type="region of interest" description="Disordered" evidence="11">
    <location>
        <begin position="1066"/>
        <end position="1098"/>
    </location>
</feature>
<evidence type="ECO:0000256" key="8">
    <source>
        <dbReference type="PROSITE-ProRule" id="PRU00043"/>
    </source>
</evidence>
<evidence type="ECO:0000313" key="14">
    <source>
        <dbReference type="EMBL" id="TDH08122.1"/>
    </source>
</evidence>
<dbReference type="GO" id="GO:0044331">
    <property type="term" value="P:cell-cell adhesion mediated by cadherin"/>
    <property type="evidence" value="ECO:0007669"/>
    <property type="project" value="TreeGrafter"/>
</dbReference>
<dbReference type="SUPFAM" id="SSF49313">
    <property type="entry name" value="Cadherin-like"/>
    <property type="match status" value="5"/>
</dbReference>
<feature type="region of interest" description="Disordered" evidence="11">
    <location>
        <begin position="845"/>
        <end position="935"/>
    </location>
</feature>
<feature type="region of interest" description="Disordered" evidence="11">
    <location>
        <begin position="1114"/>
        <end position="1155"/>
    </location>
</feature>
<evidence type="ECO:0000256" key="3">
    <source>
        <dbReference type="ARBA" id="ARBA00022737"/>
    </source>
</evidence>
<comment type="subcellular location">
    <subcellularLocation>
        <location evidence="1 9">Cell membrane</location>
        <topology evidence="1 9">Single-pass type I membrane protein</topology>
    </subcellularLocation>
</comment>
<comment type="function">
    <text evidence="10">Cadherins are calcium-dependent cell adhesion proteins.</text>
</comment>
<dbReference type="GO" id="GO:0005509">
    <property type="term" value="F:calcium ion binding"/>
    <property type="evidence" value="ECO:0007669"/>
    <property type="project" value="UniProtKB-UniRule"/>
</dbReference>
<evidence type="ECO:0000256" key="12">
    <source>
        <dbReference type="SAM" id="Phobius"/>
    </source>
</evidence>
<feature type="compositionally biased region" description="Low complexity" evidence="11">
    <location>
        <begin position="897"/>
        <end position="910"/>
    </location>
</feature>
<dbReference type="EMBL" id="SCKG01000009">
    <property type="protein sequence ID" value="TDH08122.1"/>
    <property type="molecule type" value="Genomic_DNA"/>
</dbReference>
<dbReference type="InterPro" id="IPR000233">
    <property type="entry name" value="Cadherin_Y-type_LIR"/>
</dbReference>
<evidence type="ECO:0000256" key="5">
    <source>
        <dbReference type="ARBA" id="ARBA00022889"/>
    </source>
</evidence>
<feature type="transmembrane region" description="Helical" evidence="12">
    <location>
        <begin position="655"/>
        <end position="680"/>
    </location>
</feature>
<protein>
    <recommendedName>
        <fullName evidence="13">Cadherin domain-containing protein</fullName>
    </recommendedName>
</protein>
<dbReference type="AlphaFoldDB" id="A0A484CYP7"/>
<dbReference type="FunFam" id="2.60.40.60:FF:000008">
    <property type="entry name" value="Cadherin 24"/>
    <property type="match status" value="1"/>
</dbReference>
<feature type="domain" description="Cadherin" evidence="13">
    <location>
        <begin position="410"/>
        <end position="515"/>
    </location>
</feature>
<feature type="domain" description="Cadherin" evidence="13">
    <location>
        <begin position="515"/>
        <end position="619"/>
    </location>
</feature>
<dbReference type="PANTHER" id="PTHR24027:SF272">
    <property type="entry name" value="CADHERIN-24"/>
    <property type="match status" value="1"/>
</dbReference>
<gene>
    <name evidence="14" type="ORF">EPR50_G00094280</name>
</gene>
<organism evidence="14 15">
    <name type="scientific">Perca flavescens</name>
    <name type="common">American yellow perch</name>
    <name type="synonym">Morone flavescens</name>
    <dbReference type="NCBI Taxonomy" id="8167"/>
    <lineage>
        <taxon>Eukaryota</taxon>
        <taxon>Metazoa</taxon>
        <taxon>Chordata</taxon>
        <taxon>Craniata</taxon>
        <taxon>Vertebrata</taxon>
        <taxon>Euteleostomi</taxon>
        <taxon>Actinopterygii</taxon>
        <taxon>Neopterygii</taxon>
        <taxon>Teleostei</taxon>
        <taxon>Neoteleostei</taxon>
        <taxon>Acanthomorphata</taxon>
        <taxon>Eupercaria</taxon>
        <taxon>Perciformes</taxon>
        <taxon>Percoidei</taxon>
        <taxon>Percidae</taxon>
        <taxon>Percinae</taxon>
        <taxon>Perca</taxon>
    </lineage>
</organism>
<dbReference type="FunFam" id="4.10.900.10:FF:000015">
    <property type="entry name" value="Cadherin 24, type 2b"/>
    <property type="match status" value="1"/>
</dbReference>
<dbReference type="PROSITE" id="PS00232">
    <property type="entry name" value="CADHERIN_1"/>
    <property type="match status" value="1"/>
</dbReference>
<feature type="compositionally biased region" description="Basic and acidic residues" evidence="11">
    <location>
        <begin position="1137"/>
        <end position="1155"/>
    </location>
</feature>
<dbReference type="PROSITE" id="PS50268">
    <property type="entry name" value="CADHERIN_2"/>
    <property type="match status" value="5"/>
</dbReference>
<feature type="domain" description="Cadherin" evidence="13">
    <location>
        <begin position="297"/>
        <end position="409"/>
    </location>
</feature>
<dbReference type="InterPro" id="IPR039808">
    <property type="entry name" value="Cadherin"/>
</dbReference>
<dbReference type="GO" id="GO:0007043">
    <property type="term" value="P:cell-cell junction assembly"/>
    <property type="evidence" value="ECO:0007669"/>
    <property type="project" value="TreeGrafter"/>
</dbReference>
<dbReference type="GO" id="GO:0034332">
    <property type="term" value="P:adherens junction organization"/>
    <property type="evidence" value="ECO:0007669"/>
    <property type="project" value="TreeGrafter"/>
</dbReference>
<name>A0A484CYP7_PERFV</name>
<keyword evidence="6 12" id="KW-1133">Transmembrane helix</keyword>
<dbReference type="Pfam" id="PF01049">
    <property type="entry name" value="CADH_Y-type_LIR"/>
    <property type="match status" value="1"/>
</dbReference>
<keyword evidence="2 9" id="KW-0812">Transmembrane</keyword>
<evidence type="ECO:0000256" key="4">
    <source>
        <dbReference type="ARBA" id="ARBA00022837"/>
    </source>
</evidence>
<keyword evidence="4 8" id="KW-0106">Calcium</keyword>
<keyword evidence="5 9" id="KW-0130">Cell adhesion</keyword>
<dbReference type="FunFam" id="2.60.40.60:FF:000017">
    <property type="entry name" value="Cadherin 24"/>
    <property type="match status" value="1"/>
</dbReference>
<dbReference type="GO" id="GO:0045296">
    <property type="term" value="F:cadherin binding"/>
    <property type="evidence" value="ECO:0007669"/>
    <property type="project" value="TreeGrafter"/>
</dbReference>
<dbReference type="InterPro" id="IPR020894">
    <property type="entry name" value="Cadherin_CS"/>
</dbReference>
<dbReference type="CDD" id="cd11304">
    <property type="entry name" value="Cadherin_repeat"/>
    <property type="match status" value="4"/>
</dbReference>
<accession>A0A484CYP7</accession>
<dbReference type="Pfam" id="PF00028">
    <property type="entry name" value="Cadherin"/>
    <property type="match status" value="4"/>
</dbReference>